<dbReference type="KEGG" id="xau:Xaut_0028"/>
<dbReference type="NCBIfam" id="TIGR03863">
    <property type="entry name" value="PQQ_ABC_bind"/>
    <property type="match status" value="1"/>
</dbReference>
<protein>
    <recommendedName>
        <fullName evidence="5">Leucine-binding protein domain-containing protein</fullName>
    </recommendedName>
</protein>
<dbReference type="eggNOG" id="COG0683">
    <property type="taxonomic scope" value="Bacteria"/>
</dbReference>
<dbReference type="Pfam" id="PF13458">
    <property type="entry name" value="Peripla_BP_6"/>
    <property type="match status" value="1"/>
</dbReference>
<dbReference type="SUPFAM" id="SSF53822">
    <property type="entry name" value="Periplasmic binding protein-like I"/>
    <property type="match status" value="1"/>
</dbReference>
<dbReference type="EMBL" id="CP000781">
    <property type="protein sequence ID" value="ABS65287.1"/>
    <property type="molecule type" value="Genomic_DNA"/>
</dbReference>
<dbReference type="InterPro" id="IPR051010">
    <property type="entry name" value="BCAA_transport"/>
</dbReference>
<name>A7IB94_XANP2</name>
<dbReference type="InterPro" id="IPR022478">
    <property type="entry name" value="ABC_transptr_sub-bd_PQQ"/>
</dbReference>
<evidence type="ECO:0000256" key="3">
    <source>
        <dbReference type="ARBA" id="ARBA00022970"/>
    </source>
</evidence>
<dbReference type="STRING" id="78245.Xaut_0028"/>
<dbReference type="Gene3D" id="3.40.50.2300">
    <property type="match status" value="2"/>
</dbReference>
<proteinExistence type="inferred from homology"/>
<keyword evidence="3" id="KW-0029">Amino-acid transport</keyword>
<accession>A7IB94</accession>
<dbReference type="OrthoDB" id="5341635at2"/>
<feature type="chain" id="PRO_5002707779" description="Leucine-binding protein domain-containing protein" evidence="4">
    <location>
        <begin position="32"/>
        <end position="420"/>
    </location>
</feature>
<evidence type="ECO:0000313" key="7">
    <source>
        <dbReference type="Proteomes" id="UP000002417"/>
    </source>
</evidence>
<evidence type="ECO:0000256" key="4">
    <source>
        <dbReference type="SAM" id="SignalP"/>
    </source>
</evidence>
<keyword evidence="2 4" id="KW-0732">Signal</keyword>
<dbReference type="PhylomeDB" id="A7IB94"/>
<sequence>MLIRVVRPLLPTVLLAVAALCPVAGLGLAQAQQPQADATAPAAAKPDAEAKPLEIRIGLITRAVPPPPLYDLLAVPEDEAVAGAELALKDNTTTGLFTGQSFALETTTLAEDDDPAEAARALVANGTRLLIVNLPGAELLKVADAVKDKGAVLFNVGATDDALRAEDCRANVFHVAPSRAMLTDALVQFLATKRWTKLFLITGPQPADALYAEALRRSAKKFGLKIVADKPWTFGPLGRERSDSITRSDALVFSRGVDADVIVVADEANDFGNYIPFRTYEPRLVVGTQGLTASTWHPAQDAWGSAQLQSRFLRSASRTMRPADYQAWVAARMIGEATTRTKSADPATLAAFLRTPDFSLAAFKGVPVSIRPWDQQLRQPLLIAQPLDIVSVAPEDGFLHQRTPLDTLGTDEGESRCRLK</sequence>
<dbReference type="HOGENOM" id="CLU_052000_0_0_5"/>
<evidence type="ECO:0000259" key="5">
    <source>
        <dbReference type="Pfam" id="PF13458"/>
    </source>
</evidence>
<keyword evidence="7" id="KW-1185">Reference proteome</keyword>
<evidence type="ECO:0000256" key="2">
    <source>
        <dbReference type="ARBA" id="ARBA00022729"/>
    </source>
</evidence>
<evidence type="ECO:0000256" key="1">
    <source>
        <dbReference type="ARBA" id="ARBA00010062"/>
    </source>
</evidence>
<keyword evidence="3" id="KW-0813">Transport</keyword>
<dbReference type="PANTHER" id="PTHR30483">
    <property type="entry name" value="LEUCINE-SPECIFIC-BINDING PROTEIN"/>
    <property type="match status" value="1"/>
</dbReference>
<dbReference type="GO" id="GO:0006865">
    <property type="term" value="P:amino acid transport"/>
    <property type="evidence" value="ECO:0007669"/>
    <property type="project" value="UniProtKB-KW"/>
</dbReference>
<dbReference type="PANTHER" id="PTHR30483:SF6">
    <property type="entry name" value="PERIPLASMIC BINDING PROTEIN OF ABC TRANSPORTER FOR NATURAL AMINO ACIDS"/>
    <property type="match status" value="1"/>
</dbReference>
<comment type="similarity">
    <text evidence="1">Belongs to the leucine-binding protein family.</text>
</comment>
<feature type="domain" description="Leucine-binding protein" evidence="5">
    <location>
        <begin position="80"/>
        <end position="385"/>
    </location>
</feature>
<gene>
    <name evidence="6" type="ordered locus">Xaut_0028</name>
</gene>
<dbReference type="InterPro" id="IPR028082">
    <property type="entry name" value="Peripla_BP_I"/>
</dbReference>
<feature type="signal peptide" evidence="4">
    <location>
        <begin position="1"/>
        <end position="31"/>
    </location>
</feature>
<dbReference type="AlphaFoldDB" id="A7IB94"/>
<evidence type="ECO:0000313" key="6">
    <source>
        <dbReference type="EMBL" id="ABS65287.1"/>
    </source>
</evidence>
<dbReference type="InterPro" id="IPR028081">
    <property type="entry name" value="Leu-bd"/>
</dbReference>
<dbReference type="Proteomes" id="UP000002417">
    <property type="component" value="Chromosome"/>
</dbReference>
<reference evidence="6 7" key="1">
    <citation type="submission" date="2007-07" db="EMBL/GenBank/DDBJ databases">
        <title>Complete sequence of chromosome of Xanthobacter autotrophicus Py2.</title>
        <authorList>
            <consortium name="US DOE Joint Genome Institute"/>
            <person name="Copeland A."/>
            <person name="Lucas S."/>
            <person name="Lapidus A."/>
            <person name="Barry K."/>
            <person name="Glavina del Rio T."/>
            <person name="Hammon N."/>
            <person name="Israni S."/>
            <person name="Dalin E."/>
            <person name="Tice H."/>
            <person name="Pitluck S."/>
            <person name="Sims D."/>
            <person name="Brettin T."/>
            <person name="Bruce D."/>
            <person name="Detter J.C."/>
            <person name="Han C."/>
            <person name="Tapia R."/>
            <person name="Brainard J."/>
            <person name="Schmutz J."/>
            <person name="Larimer F."/>
            <person name="Land M."/>
            <person name="Hauser L."/>
            <person name="Kyrpides N."/>
            <person name="Kim E."/>
            <person name="Ensigns S.A."/>
            <person name="Richardson P."/>
        </authorList>
    </citation>
    <scope>NUCLEOTIDE SEQUENCE [LARGE SCALE GENOMIC DNA]</scope>
    <source>
        <strain evidence="7">ATCC BAA-1158 / Py2</strain>
    </source>
</reference>
<dbReference type="CDD" id="cd06268">
    <property type="entry name" value="PBP1_ABC_transporter_LIVBP-like"/>
    <property type="match status" value="1"/>
</dbReference>
<organism evidence="6 7">
    <name type="scientific">Xanthobacter autotrophicus (strain ATCC BAA-1158 / Py2)</name>
    <dbReference type="NCBI Taxonomy" id="78245"/>
    <lineage>
        <taxon>Bacteria</taxon>
        <taxon>Pseudomonadati</taxon>
        <taxon>Pseudomonadota</taxon>
        <taxon>Alphaproteobacteria</taxon>
        <taxon>Hyphomicrobiales</taxon>
        <taxon>Xanthobacteraceae</taxon>
        <taxon>Xanthobacter</taxon>
    </lineage>
</organism>